<evidence type="ECO:0000256" key="8">
    <source>
        <dbReference type="SAM" id="Phobius"/>
    </source>
</evidence>
<keyword evidence="8" id="KW-0812">Transmembrane</keyword>
<evidence type="ECO:0000256" key="1">
    <source>
        <dbReference type="ARBA" id="ARBA00000085"/>
    </source>
</evidence>
<keyword evidence="7" id="KW-0175">Coiled coil</keyword>
<dbReference type="InterPro" id="IPR035965">
    <property type="entry name" value="PAS-like_dom_sf"/>
</dbReference>
<evidence type="ECO:0000256" key="3">
    <source>
        <dbReference type="ARBA" id="ARBA00022553"/>
    </source>
</evidence>
<dbReference type="Pfam" id="PF13426">
    <property type="entry name" value="PAS_9"/>
    <property type="match status" value="1"/>
</dbReference>
<comment type="caution">
    <text evidence="12">The sequence shown here is derived from an EMBL/GenBank/DDBJ whole genome shotgun (WGS) entry which is preliminary data.</text>
</comment>
<feature type="transmembrane region" description="Helical" evidence="8">
    <location>
        <begin position="181"/>
        <end position="204"/>
    </location>
</feature>
<dbReference type="InterPro" id="IPR007891">
    <property type="entry name" value="CHASE3"/>
</dbReference>
<dbReference type="InterPro" id="IPR004358">
    <property type="entry name" value="Sig_transdc_His_kin-like_C"/>
</dbReference>
<dbReference type="PANTHER" id="PTHR43047:SF72">
    <property type="entry name" value="OSMOSENSING HISTIDINE PROTEIN KINASE SLN1"/>
    <property type="match status" value="1"/>
</dbReference>
<dbReference type="InterPro" id="IPR036890">
    <property type="entry name" value="HATPase_C_sf"/>
</dbReference>
<feature type="domain" description="Histidine kinase" evidence="9">
    <location>
        <begin position="489"/>
        <end position="744"/>
    </location>
</feature>
<name>A0AB37UCN6_9CYAN</name>
<dbReference type="AlphaFoldDB" id="A0AB37UCN6"/>
<protein>
    <recommendedName>
        <fullName evidence="2">histidine kinase</fullName>
        <ecNumber evidence="2">2.7.13.3</ecNumber>
    </recommendedName>
</protein>
<dbReference type="CDD" id="cd19410">
    <property type="entry name" value="HK9-like_sensor"/>
    <property type="match status" value="1"/>
</dbReference>
<dbReference type="PRINTS" id="PR00344">
    <property type="entry name" value="BCTRLSENSOR"/>
</dbReference>
<dbReference type="Pfam" id="PF00989">
    <property type="entry name" value="PAS"/>
    <property type="match status" value="1"/>
</dbReference>
<dbReference type="GO" id="GO:0009927">
    <property type="term" value="F:histidine phosphotransfer kinase activity"/>
    <property type="evidence" value="ECO:0007669"/>
    <property type="project" value="TreeGrafter"/>
</dbReference>
<dbReference type="EC" id="2.7.13.3" evidence="2"/>
<dbReference type="SMART" id="SM00388">
    <property type="entry name" value="HisKA"/>
    <property type="match status" value="1"/>
</dbReference>
<dbReference type="Gene3D" id="3.30.450.20">
    <property type="entry name" value="PAS domain"/>
    <property type="match status" value="2"/>
</dbReference>
<feature type="domain" description="PAS" evidence="10">
    <location>
        <begin position="361"/>
        <end position="420"/>
    </location>
</feature>
<feature type="domain" description="PAC" evidence="11">
    <location>
        <begin position="434"/>
        <end position="485"/>
    </location>
</feature>
<accession>A0AB37UCN6</accession>
<dbReference type="PROSITE" id="PS50109">
    <property type="entry name" value="HIS_KIN"/>
    <property type="match status" value="1"/>
</dbReference>
<gene>
    <name evidence="12" type="ORF">DSM107010_56290</name>
</gene>
<keyword evidence="6" id="KW-0902">Two-component regulatory system</keyword>
<dbReference type="NCBIfam" id="TIGR00229">
    <property type="entry name" value="sensory_box"/>
    <property type="match status" value="1"/>
</dbReference>
<dbReference type="InterPro" id="IPR036097">
    <property type="entry name" value="HisK_dim/P_sf"/>
</dbReference>
<evidence type="ECO:0000256" key="4">
    <source>
        <dbReference type="ARBA" id="ARBA00022679"/>
    </source>
</evidence>
<evidence type="ECO:0000256" key="2">
    <source>
        <dbReference type="ARBA" id="ARBA00012438"/>
    </source>
</evidence>
<evidence type="ECO:0000259" key="10">
    <source>
        <dbReference type="PROSITE" id="PS50112"/>
    </source>
</evidence>
<dbReference type="InterPro" id="IPR005467">
    <property type="entry name" value="His_kinase_dom"/>
</dbReference>
<evidence type="ECO:0000259" key="11">
    <source>
        <dbReference type="PROSITE" id="PS50113"/>
    </source>
</evidence>
<dbReference type="CDD" id="cd16922">
    <property type="entry name" value="HATPase_EvgS-ArcB-TorS-like"/>
    <property type="match status" value="1"/>
</dbReference>
<dbReference type="PROSITE" id="PS50112">
    <property type="entry name" value="PAS"/>
    <property type="match status" value="1"/>
</dbReference>
<dbReference type="Gene3D" id="3.30.565.10">
    <property type="entry name" value="Histidine kinase-like ATPase, C-terminal domain"/>
    <property type="match status" value="1"/>
</dbReference>
<dbReference type="EMBL" id="RSCK01000080">
    <property type="protein sequence ID" value="RUT04943.1"/>
    <property type="molecule type" value="Genomic_DNA"/>
</dbReference>
<dbReference type="GO" id="GO:0006355">
    <property type="term" value="P:regulation of DNA-templated transcription"/>
    <property type="evidence" value="ECO:0007669"/>
    <property type="project" value="InterPro"/>
</dbReference>
<dbReference type="FunFam" id="1.10.287.130:FF:000001">
    <property type="entry name" value="Two-component sensor histidine kinase"/>
    <property type="match status" value="1"/>
</dbReference>
<keyword evidence="8" id="KW-0472">Membrane</keyword>
<evidence type="ECO:0000313" key="12">
    <source>
        <dbReference type="EMBL" id="RUT04943.1"/>
    </source>
</evidence>
<evidence type="ECO:0000256" key="7">
    <source>
        <dbReference type="SAM" id="Coils"/>
    </source>
</evidence>
<dbReference type="GO" id="GO:0000155">
    <property type="term" value="F:phosphorelay sensor kinase activity"/>
    <property type="evidence" value="ECO:0007669"/>
    <property type="project" value="InterPro"/>
</dbReference>
<dbReference type="PANTHER" id="PTHR43047">
    <property type="entry name" value="TWO-COMPONENT HISTIDINE PROTEIN KINASE"/>
    <property type="match status" value="1"/>
</dbReference>
<dbReference type="PROSITE" id="PS50113">
    <property type="entry name" value="PAC"/>
    <property type="match status" value="2"/>
</dbReference>
<comment type="catalytic activity">
    <reaction evidence="1">
        <text>ATP + protein L-histidine = ADP + protein N-phospho-L-histidine.</text>
        <dbReference type="EC" id="2.7.13.3"/>
    </reaction>
</comment>
<evidence type="ECO:0000313" key="13">
    <source>
        <dbReference type="Proteomes" id="UP000282574"/>
    </source>
</evidence>
<keyword evidence="3" id="KW-0597">Phosphoprotein</keyword>
<proteinExistence type="predicted"/>
<feature type="domain" description="PAC" evidence="11">
    <location>
        <begin position="308"/>
        <end position="360"/>
    </location>
</feature>
<dbReference type="Gene3D" id="1.10.287.130">
    <property type="match status" value="1"/>
</dbReference>
<dbReference type="SMART" id="SM00387">
    <property type="entry name" value="HATPase_c"/>
    <property type="match status" value="1"/>
</dbReference>
<keyword evidence="4" id="KW-0808">Transferase</keyword>
<organism evidence="12 13">
    <name type="scientific">Chroococcidiopsis cubana SAG 39.79</name>
    <dbReference type="NCBI Taxonomy" id="388085"/>
    <lineage>
        <taxon>Bacteria</taxon>
        <taxon>Bacillati</taxon>
        <taxon>Cyanobacteriota</taxon>
        <taxon>Cyanophyceae</taxon>
        <taxon>Chroococcidiopsidales</taxon>
        <taxon>Chroococcidiopsidaceae</taxon>
        <taxon>Chroococcidiopsis</taxon>
    </lineage>
</organism>
<reference evidence="12 13" key="1">
    <citation type="journal article" date="2019" name="Genome Biol. Evol.">
        <title>Day and night: Metabolic profiles and evolutionary relationships of six axenic non-marine cyanobacteria.</title>
        <authorList>
            <person name="Will S.E."/>
            <person name="Henke P."/>
            <person name="Boedeker C."/>
            <person name="Huang S."/>
            <person name="Brinkmann H."/>
            <person name="Rohde M."/>
            <person name="Jarek M."/>
            <person name="Friedl T."/>
            <person name="Seufert S."/>
            <person name="Schumacher M."/>
            <person name="Overmann J."/>
            <person name="Neumann-Schaal M."/>
            <person name="Petersen J."/>
        </authorList>
    </citation>
    <scope>NUCLEOTIDE SEQUENCE [LARGE SCALE GENOMIC DNA]</scope>
    <source>
        <strain evidence="12 13">SAG 39.79</strain>
    </source>
</reference>
<dbReference type="SMART" id="SM00091">
    <property type="entry name" value="PAS"/>
    <property type="match status" value="1"/>
</dbReference>
<dbReference type="Pfam" id="PF05227">
    <property type="entry name" value="CHASE3"/>
    <property type="match status" value="1"/>
</dbReference>
<dbReference type="InterPro" id="IPR000014">
    <property type="entry name" value="PAS"/>
</dbReference>
<evidence type="ECO:0000259" key="9">
    <source>
        <dbReference type="PROSITE" id="PS50109"/>
    </source>
</evidence>
<dbReference type="SMART" id="SM00086">
    <property type="entry name" value="PAC"/>
    <property type="match status" value="2"/>
</dbReference>
<dbReference type="CDD" id="cd00082">
    <property type="entry name" value="HisKA"/>
    <property type="match status" value="1"/>
</dbReference>
<dbReference type="RefSeq" id="WP_199755806.1">
    <property type="nucleotide sequence ID" value="NZ_RSCK01000080.1"/>
</dbReference>
<dbReference type="GO" id="GO:0005886">
    <property type="term" value="C:plasma membrane"/>
    <property type="evidence" value="ECO:0007669"/>
    <property type="project" value="TreeGrafter"/>
</dbReference>
<dbReference type="Proteomes" id="UP000282574">
    <property type="component" value="Unassembled WGS sequence"/>
</dbReference>
<sequence length="745" mass="83074">MKLSVLSKISIGFVALLTTASITGAILVQIPLRQNVASRWLQHTHEVLLELETVLANMADAETGQRGYLLTGDRRYLEPYDAAIAQIDAQLQQLKVSIADNPEQQRRYELLERQIEAKLGLMAKTIALRSNEGFEPAVQVIFSGQGKQQMDAIRALINEMEQEENRLLERRIRDYRAISQLTTQAFLILLFLSLALICVVYYLVNSDITSRKRAEIENLRLLQQVQTERGLLETVLRQMPAGVIIAEAPSGKLILGNQQVEQIWRHSFLVADNVEQYCEYKGFHQDGRPYNPQEWPLARSILSGEVVIEEEIDFLAGDGTRGTMLVSSAPIRNAAGNVTAGVVTFHDISDRQLAEKELRRREAEVRFLNEALPLGIFKLDSQGNCTYTNSRAQEICGFTVEEALETGWRRFIHPDDTRQLWSQWLPAVAAHQEFCGEVRYLHRDGTVRFGRVKVAPLFSRSEAIGYVGTIEDITEIRAIEKMKSEFISVVSHELRTPLASIRGAVGLLSAGLLLNEPETAQEMLEIASLDTERLIRLVNDILDLERLESNKLTLVKRWCDAAATMRQAVESLQPVAEENEITLSLSPLSMRIYIDPDRIIQILVNLLSNAIEFSPPGATVWLSAELGSGEWGVGSGDKGDGETGGVGGENTTTNYQLPITNYQSPTPELLFTVKDTGRGIPADKLETIFERFEQVDASDSRQRGGTGLGLAICRTIAQLHGGQIWAESVLGQGSTFYFTIPLVQE</sequence>
<dbReference type="InterPro" id="IPR013767">
    <property type="entry name" value="PAS_fold"/>
</dbReference>
<keyword evidence="13" id="KW-1185">Reference proteome</keyword>
<dbReference type="InterPro" id="IPR000700">
    <property type="entry name" value="PAS-assoc_C"/>
</dbReference>
<feature type="transmembrane region" description="Helical" evidence="8">
    <location>
        <begin position="12"/>
        <end position="32"/>
    </location>
</feature>
<dbReference type="InterPro" id="IPR003594">
    <property type="entry name" value="HATPase_dom"/>
</dbReference>
<dbReference type="SUPFAM" id="SSF55785">
    <property type="entry name" value="PYP-like sensor domain (PAS domain)"/>
    <property type="match status" value="2"/>
</dbReference>
<dbReference type="Pfam" id="PF02518">
    <property type="entry name" value="HATPase_c"/>
    <property type="match status" value="1"/>
</dbReference>
<dbReference type="Pfam" id="PF00512">
    <property type="entry name" value="HisKA"/>
    <property type="match status" value="1"/>
</dbReference>
<dbReference type="SUPFAM" id="SSF47384">
    <property type="entry name" value="Homodimeric domain of signal transducing histidine kinase"/>
    <property type="match status" value="1"/>
</dbReference>
<feature type="coiled-coil region" evidence="7">
    <location>
        <begin position="146"/>
        <end position="178"/>
    </location>
</feature>
<dbReference type="InterPro" id="IPR003661">
    <property type="entry name" value="HisK_dim/P_dom"/>
</dbReference>
<keyword evidence="8" id="KW-1133">Transmembrane helix</keyword>
<evidence type="ECO:0000256" key="6">
    <source>
        <dbReference type="ARBA" id="ARBA00023012"/>
    </source>
</evidence>
<dbReference type="CDD" id="cd00130">
    <property type="entry name" value="PAS"/>
    <property type="match status" value="1"/>
</dbReference>
<evidence type="ECO:0000256" key="5">
    <source>
        <dbReference type="ARBA" id="ARBA00022777"/>
    </source>
</evidence>
<dbReference type="SUPFAM" id="SSF55874">
    <property type="entry name" value="ATPase domain of HSP90 chaperone/DNA topoisomerase II/histidine kinase"/>
    <property type="match status" value="1"/>
</dbReference>
<keyword evidence="5" id="KW-0418">Kinase</keyword>
<dbReference type="InterPro" id="IPR001610">
    <property type="entry name" value="PAC"/>
</dbReference>